<protein>
    <submittedName>
        <fullName evidence="1">Uncharacterized protein</fullName>
    </submittedName>
</protein>
<gene>
    <name evidence="1" type="ORF">PIB30_104197</name>
</gene>
<dbReference type="EMBL" id="JASCZI010033753">
    <property type="protein sequence ID" value="MED6129073.1"/>
    <property type="molecule type" value="Genomic_DNA"/>
</dbReference>
<feature type="non-terminal residue" evidence="1">
    <location>
        <position position="1"/>
    </location>
</feature>
<keyword evidence="2" id="KW-1185">Reference proteome</keyword>
<evidence type="ECO:0000313" key="1">
    <source>
        <dbReference type="EMBL" id="MED6129073.1"/>
    </source>
</evidence>
<reference evidence="1 2" key="1">
    <citation type="journal article" date="2023" name="Plants (Basel)">
        <title>Bridging the Gap: Combining Genomics and Transcriptomics Approaches to Understand Stylosanthes scabra, an Orphan Legume from the Brazilian Caatinga.</title>
        <authorList>
            <person name="Ferreira-Neto J.R.C."/>
            <person name="da Silva M.D."/>
            <person name="Binneck E."/>
            <person name="de Melo N.F."/>
            <person name="da Silva R.H."/>
            <person name="de Melo A.L.T.M."/>
            <person name="Pandolfi V."/>
            <person name="Bustamante F.O."/>
            <person name="Brasileiro-Vidal A.C."/>
            <person name="Benko-Iseppon A.M."/>
        </authorList>
    </citation>
    <scope>NUCLEOTIDE SEQUENCE [LARGE SCALE GENOMIC DNA]</scope>
    <source>
        <tissue evidence="1">Leaves</tissue>
    </source>
</reference>
<comment type="caution">
    <text evidence="1">The sequence shown here is derived from an EMBL/GenBank/DDBJ whole genome shotgun (WGS) entry which is preliminary data.</text>
</comment>
<accession>A0ABU6RYU4</accession>
<evidence type="ECO:0000313" key="2">
    <source>
        <dbReference type="Proteomes" id="UP001341840"/>
    </source>
</evidence>
<sequence>DYAWKDSIGEPKIVTQTLAPHAYACSPRICVLPITPTSLATYKSNTPTHMRSLLCICVPTPPPSCPTIFLHKGHTLHAYACYHNTQHHHSPSCLTYLHTKATLPRICITFYAYAWYHPYPPSLNQNHPRLCAITYAYAWNTSPRNALHIPSPNHGPNFSNPPTHMRITLRICVAIISYFQPHSPVSPHMRATLRICVETSTHHYA</sequence>
<dbReference type="Proteomes" id="UP001341840">
    <property type="component" value="Unassembled WGS sequence"/>
</dbReference>
<name>A0ABU6RYU4_9FABA</name>
<organism evidence="1 2">
    <name type="scientific">Stylosanthes scabra</name>
    <dbReference type="NCBI Taxonomy" id="79078"/>
    <lineage>
        <taxon>Eukaryota</taxon>
        <taxon>Viridiplantae</taxon>
        <taxon>Streptophyta</taxon>
        <taxon>Embryophyta</taxon>
        <taxon>Tracheophyta</taxon>
        <taxon>Spermatophyta</taxon>
        <taxon>Magnoliopsida</taxon>
        <taxon>eudicotyledons</taxon>
        <taxon>Gunneridae</taxon>
        <taxon>Pentapetalae</taxon>
        <taxon>rosids</taxon>
        <taxon>fabids</taxon>
        <taxon>Fabales</taxon>
        <taxon>Fabaceae</taxon>
        <taxon>Papilionoideae</taxon>
        <taxon>50 kb inversion clade</taxon>
        <taxon>dalbergioids sensu lato</taxon>
        <taxon>Dalbergieae</taxon>
        <taxon>Pterocarpus clade</taxon>
        <taxon>Stylosanthes</taxon>
    </lineage>
</organism>
<proteinExistence type="predicted"/>